<name>A0ACC1HGW6_9FUNG</name>
<evidence type="ECO:0000313" key="2">
    <source>
        <dbReference type="Proteomes" id="UP001145114"/>
    </source>
</evidence>
<accession>A0ACC1HGW6</accession>
<dbReference type="EMBL" id="JAMZIH010005845">
    <property type="protein sequence ID" value="KAJ1674576.1"/>
    <property type="molecule type" value="Genomic_DNA"/>
</dbReference>
<comment type="caution">
    <text evidence="1">The sequence shown here is derived from an EMBL/GenBank/DDBJ whole genome shotgun (WGS) entry which is preliminary data.</text>
</comment>
<keyword evidence="2" id="KW-1185">Reference proteome</keyword>
<protein>
    <submittedName>
        <fullName evidence="1">Uncharacterized protein</fullName>
    </submittedName>
</protein>
<dbReference type="Proteomes" id="UP001145114">
    <property type="component" value="Unassembled WGS sequence"/>
</dbReference>
<sequence>MPEELDARPNSPLDEIDEDSEMRSRRAAAERCIERERIFKEGYLSKQGRNGRSWNQRWCVLRSQALYVYKRRKEYPLKAAIPLESIRAVGHDEKQRRPHVFGILTDTNVYFFDAHKHEAMVEWIAAIKAAREHLLASMAVEEEEIEEEMVVASEAEAENIEVEQPANDASGNSVVSVPLPGLKHRASSLPPAIDDRHFPQSPQAFTATISRQGATKISAAMSLLSPDCRAPPARTVLMDQLVVKGWRQQETEPHPSVAVAKVHDSDEEVDIVLTATTPAAAAAITTTTTTSHQESRSLVARSGSVSPAAAAASKTIQKRQLTASTSLPRGGDTHDAAELDDSRPAIAQADSAEDHTAKGQGSPARQPGQDSNDMDVNAVKHVEGEQRRREILAQLQQDQVLKSGYLLKQDRLKQWRKRWFVLRCNSLSYYADEREYVLAQIIPRSVLHDVRAPDPCTSKARSSKRGYFKLVTTERNYWLASDDPVEAQSWLSALKDWQFGKLQPKSPEELLKATVPSSAVTWPQQQQSQSRNSTTPEATDRIMVVVINNNNTG</sequence>
<evidence type="ECO:0000313" key="1">
    <source>
        <dbReference type="EMBL" id="KAJ1674576.1"/>
    </source>
</evidence>
<reference evidence="1" key="1">
    <citation type="submission" date="2022-06" db="EMBL/GenBank/DDBJ databases">
        <title>Phylogenomic reconstructions and comparative analyses of Kickxellomycotina fungi.</title>
        <authorList>
            <person name="Reynolds N.K."/>
            <person name="Stajich J.E."/>
            <person name="Barry K."/>
            <person name="Grigoriev I.V."/>
            <person name="Crous P."/>
            <person name="Smith M.E."/>
        </authorList>
    </citation>
    <scope>NUCLEOTIDE SEQUENCE</scope>
    <source>
        <strain evidence="1">RSA 2271</strain>
    </source>
</reference>
<proteinExistence type="predicted"/>
<organism evidence="1 2">
    <name type="scientific">Spiromyces aspiralis</name>
    <dbReference type="NCBI Taxonomy" id="68401"/>
    <lineage>
        <taxon>Eukaryota</taxon>
        <taxon>Fungi</taxon>
        <taxon>Fungi incertae sedis</taxon>
        <taxon>Zoopagomycota</taxon>
        <taxon>Kickxellomycotina</taxon>
        <taxon>Kickxellomycetes</taxon>
        <taxon>Kickxellales</taxon>
        <taxon>Kickxellaceae</taxon>
        <taxon>Spiromyces</taxon>
    </lineage>
</organism>
<gene>
    <name evidence="1" type="ORF">EV182_002997</name>
</gene>